<dbReference type="RefSeq" id="WP_286288962.1">
    <property type="nucleotide sequence ID" value="NZ_JASXSZ010000003.1"/>
</dbReference>
<evidence type="ECO:0000256" key="1">
    <source>
        <dbReference type="SAM" id="MobiDB-lite"/>
    </source>
</evidence>
<keyword evidence="5" id="KW-1185">Reference proteome</keyword>
<reference evidence="4 5" key="1">
    <citation type="submission" date="2023-06" db="EMBL/GenBank/DDBJ databases">
        <title>Microbacterium sp. nov., isolated from a waste landfill.</title>
        <authorList>
            <person name="Wen W."/>
        </authorList>
    </citation>
    <scope>NUCLEOTIDE SEQUENCE [LARGE SCALE GENOMIC DNA]</scope>
    <source>
        <strain evidence="4 5">ASV49</strain>
    </source>
</reference>
<evidence type="ECO:0000313" key="5">
    <source>
        <dbReference type="Proteomes" id="UP001235064"/>
    </source>
</evidence>
<dbReference type="EMBL" id="JASXSZ010000003">
    <property type="protein sequence ID" value="MDL9980031.1"/>
    <property type="molecule type" value="Genomic_DNA"/>
</dbReference>
<feature type="transmembrane region" description="Helical" evidence="2">
    <location>
        <begin position="44"/>
        <end position="70"/>
    </location>
</feature>
<dbReference type="Proteomes" id="UP001235064">
    <property type="component" value="Unassembled WGS sequence"/>
</dbReference>
<keyword evidence="2" id="KW-1133">Transmembrane helix</keyword>
<feature type="compositionally biased region" description="Low complexity" evidence="1">
    <location>
        <begin position="109"/>
        <end position="127"/>
    </location>
</feature>
<feature type="transmembrane region" description="Helical" evidence="2">
    <location>
        <begin position="343"/>
        <end position="370"/>
    </location>
</feature>
<gene>
    <name evidence="4" type="ORF">QSV35_11870</name>
</gene>
<keyword evidence="2" id="KW-0812">Transmembrane</keyword>
<evidence type="ECO:0000259" key="3">
    <source>
        <dbReference type="Pfam" id="PF14257"/>
    </source>
</evidence>
<organism evidence="4 5">
    <name type="scientific">Microbacterium candidum</name>
    <dbReference type="NCBI Taxonomy" id="3041922"/>
    <lineage>
        <taxon>Bacteria</taxon>
        <taxon>Bacillati</taxon>
        <taxon>Actinomycetota</taxon>
        <taxon>Actinomycetes</taxon>
        <taxon>Micrococcales</taxon>
        <taxon>Microbacteriaceae</taxon>
        <taxon>Microbacterium</taxon>
    </lineage>
</organism>
<dbReference type="Pfam" id="PF14257">
    <property type="entry name" value="DUF4349"/>
    <property type="match status" value="1"/>
</dbReference>
<accession>A0ABT7N001</accession>
<feature type="region of interest" description="Disordered" evidence="1">
    <location>
        <begin position="92"/>
        <end position="127"/>
    </location>
</feature>
<protein>
    <submittedName>
        <fullName evidence="4">DUF4349 domain-containing protein</fullName>
    </submittedName>
</protein>
<name>A0ABT7N001_9MICO</name>
<comment type="caution">
    <text evidence="4">The sequence shown here is derived from an EMBL/GenBank/DDBJ whole genome shotgun (WGS) entry which is preliminary data.</text>
</comment>
<evidence type="ECO:0000313" key="4">
    <source>
        <dbReference type="EMBL" id="MDL9980031.1"/>
    </source>
</evidence>
<feature type="domain" description="DUF4349" evidence="3">
    <location>
        <begin position="127"/>
        <end position="365"/>
    </location>
</feature>
<sequence>MTNETNAGLPRLPDVDDAQIDGVERRVFSGIARERASRRHRRRVWTVVGAVAAVLVVAIAIVPAAGLIGFGSASSSGAFVVAPQPAKPGALPNNGAADAISGGSGSAGSSGSSGSNSSSGSTTTSQRAVVTTATATLRVDDVRTSAARIGAAAKAQDGYVQSMNIGQTGVTPLPATGSGIQSPANGGLVPMPGGSTDTAAPPASGAWITVRVPADKLDDLVTSLAGLGQVEASTIDRQDVTDQTIDLQARVAASEASVARLTELMGKAGSVADLLAAESALADRQATLESEQQQLKALDDQVAMSTLTVTLLPQAAATPANAAGFGSGLVAGWNALVASLNGVVVVIGFLLPWLAVAAVIALIVWGIVVLRRRRRARPSMPPTE</sequence>
<proteinExistence type="predicted"/>
<evidence type="ECO:0000256" key="2">
    <source>
        <dbReference type="SAM" id="Phobius"/>
    </source>
</evidence>
<keyword evidence="2" id="KW-0472">Membrane</keyword>
<dbReference type="InterPro" id="IPR025645">
    <property type="entry name" value="DUF4349"/>
</dbReference>
<feature type="region of interest" description="Disordered" evidence="1">
    <location>
        <begin position="172"/>
        <end position="202"/>
    </location>
</feature>